<name>A0A841RBQ5_9BACI</name>
<feature type="transmembrane region" description="Helical" evidence="6">
    <location>
        <begin position="267"/>
        <end position="290"/>
    </location>
</feature>
<comment type="caution">
    <text evidence="7">The sequence shown here is derived from an EMBL/GenBank/DDBJ whole genome shotgun (WGS) entry which is preliminary data.</text>
</comment>
<dbReference type="NCBIfam" id="TIGR02872">
    <property type="entry name" value="spore_ytvI"/>
    <property type="match status" value="1"/>
</dbReference>
<evidence type="ECO:0000256" key="5">
    <source>
        <dbReference type="ARBA" id="ARBA00023136"/>
    </source>
</evidence>
<dbReference type="InterPro" id="IPR002549">
    <property type="entry name" value="AI-2E-like"/>
</dbReference>
<dbReference type="Pfam" id="PF01594">
    <property type="entry name" value="AI-2E_transport"/>
    <property type="match status" value="1"/>
</dbReference>
<dbReference type="RefSeq" id="WP_184243441.1">
    <property type="nucleotide sequence ID" value="NZ_BAAACU010000020.1"/>
</dbReference>
<keyword evidence="5 6" id="KW-0472">Membrane</keyword>
<keyword evidence="4 6" id="KW-1133">Transmembrane helix</keyword>
<dbReference type="Proteomes" id="UP000572212">
    <property type="component" value="Unassembled WGS sequence"/>
</dbReference>
<evidence type="ECO:0000313" key="8">
    <source>
        <dbReference type="Proteomes" id="UP000572212"/>
    </source>
</evidence>
<evidence type="ECO:0000256" key="3">
    <source>
        <dbReference type="ARBA" id="ARBA00022692"/>
    </source>
</evidence>
<feature type="transmembrane region" description="Helical" evidence="6">
    <location>
        <begin position="240"/>
        <end position="261"/>
    </location>
</feature>
<dbReference type="GO" id="GO:0055085">
    <property type="term" value="P:transmembrane transport"/>
    <property type="evidence" value="ECO:0007669"/>
    <property type="project" value="TreeGrafter"/>
</dbReference>
<feature type="transmembrane region" description="Helical" evidence="6">
    <location>
        <begin position="12"/>
        <end position="39"/>
    </location>
</feature>
<accession>A0A841RBQ5</accession>
<keyword evidence="3 6" id="KW-0812">Transmembrane</keyword>
<dbReference type="InterPro" id="IPR014227">
    <property type="entry name" value="YtvI-like"/>
</dbReference>
<evidence type="ECO:0000256" key="2">
    <source>
        <dbReference type="ARBA" id="ARBA00009773"/>
    </source>
</evidence>
<keyword evidence="8" id="KW-1185">Reference proteome</keyword>
<dbReference type="GO" id="GO:0016020">
    <property type="term" value="C:membrane"/>
    <property type="evidence" value="ECO:0007669"/>
    <property type="project" value="UniProtKB-SubCell"/>
</dbReference>
<comment type="subcellular location">
    <subcellularLocation>
        <location evidence="1">Membrane</location>
        <topology evidence="1">Multi-pass membrane protein</topology>
    </subcellularLocation>
</comment>
<evidence type="ECO:0000313" key="7">
    <source>
        <dbReference type="EMBL" id="MBB6511330.1"/>
    </source>
</evidence>
<evidence type="ECO:0000256" key="4">
    <source>
        <dbReference type="ARBA" id="ARBA00022989"/>
    </source>
</evidence>
<gene>
    <name evidence="7" type="ORF">GGQ92_000097</name>
</gene>
<evidence type="ECO:0000256" key="1">
    <source>
        <dbReference type="ARBA" id="ARBA00004141"/>
    </source>
</evidence>
<proteinExistence type="inferred from homology"/>
<feature type="transmembrane region" description="Helical" evidence="6">
    <location>
        <begin position="311"/>
        <end position="336"/>
    </location>
</feature>
<comment type="similarity">
    <text evidence="2">Belongs to the autoinducer-2 exporter (AI-2E) (TC 2.A.86) family.</text>
</comment>
<organism evidence="7 8">
    <name type="scientific">Gracilibacillus halotolerans</name>
    <dbReference type="NCBI Taxonomy" id="74386"/>
    <lineage>
        <taxon>Bacteria</taxon>
        <taxon>Bacillati</taxon>
        <taxon>Bacillota</taxon>
        <taxon>Bacilli</taxon>
        <taxon>Bacillales</taxon>
        <taxon>Bacillaceae</taxon>
        <taxon>Gracilibacillus</taxon>
    </lineage>
</organism>
<feature type="transmembrane region" description="Helical" evidence="6">
    <location>
        <begin position="59"/>
        <end position="80"/>
    </location>
</feature>
<dbReference type="EMBL" id="JACHON010000001">
    <property type="protein sequence ID" value="MBB6511330.1"/>
    <property type="molecule type" value="Genomic_DNA"/>
</dbReference>
<feature type="transmembrane region" description="Helical" evidence="6">
    <location>
        <begin position="158"/>
        <end position="177"/>
    </location>
</feature>
<protein>
    <submittedName>
        <fullName evidence="7">Sporulation integral membrane protein YtvI</fullName>
    </submittedName>
</protein>
<dbReference type="PANTHER" id="PTHR21716:SF68">
    <property type="entry name" value="TRANSPORT PROTEIN YTVI-RELATED"/>
    <property type="match status" value="1"/>
</dbReference>
<reference evidence="7 8" key="1">
    <citation type="submission" date="2020-08" db="EMBL/GenBank/DDBJ databases">
        <title>Genomic Encyclopedia of Type Strains, Phase IV (KMG-IV): sequencing the most valuable type-strain genomes for metagenomic binning, comparative biology and taxonomic classification.</title>
        <authorList>
            <person name="Goeker M."/>
        </authorList>
    </citation>
    <scope>NUCLEOTIDE SEQUENCE [LARGE SCALE GENOMIC DNA]</scope>
    <source>
        <strain evidence="7 8">DSM 11805</strain>
    </source>
</reference>
<sequence length="351" mass="39507">MKNVNKRYLKIALFLVAVILIFIFILPISVPLVAALITALVLNPLVKLAVNKFKFSRKIAVLIVFLLFLLIMSTIGTYLVMKTVTQVIHFAENVPTYIIQVNNQLLQWESEIQHFTEPLPDELIEEVTGQFHSTLLALNNNLTELFRIERIASAISKIPDYLVSLLVYLISLFLFMIELPKLKAGVYNLMHEKTAEKVTFMNKRLTDVIFGFFKAQFLVSIIIFIVSLIGLLIIIPQYALVMSLVIWVIDLIPILGSIIILAPWAVYMFIVGDYVLGIQLSILAVILLAIRRTVEPKVMGKHIGLSPLATLISMYIGLKLFGLIGFIIGPICVILFTSAKEAGIIKWNLKI</sequence>
<evidence type="ECO:0000256" key="6">
    <source>
        <dbReference type="SAM" id="Phobius"/>
    </source>
</evidence>
<dbReference type="PANTHER" id="PTHR21716">
    <property type="entry name" value="TRANSMEMBRANE PROTEIN"/>
    <property type="match status" value="1"/>
</dbReference>
<feature type="transmembrane region" description="Helical" evidence="6">
    <location>
        <begin position="208"/>
        <end position="233"/>
    </location>
</feature>
<dbReference type="AlphaFoldDB" id="A0A841RBQ5"/>